<evidence type="ECO:0000313" key="2">
    <source>
        <dbReference type="Proteomes" id="UP001595698"/>
    </source>
</evidence>
<accession>A0ABV8F017</accession>
<dbReference type="RefSeq" id="WP_352014494.1">
    <property type="nucleotide sequence ID" value="NZ_JBHSBC010000017.1"/>
</dbReference>
<evidence type="ECO:0000313" key="1">
    <source>
        <dbReference type="EMBL" id="MFC3981972.1"/>
    </source>
</evidence>
<dbReference type="Proteomes" id="UP001595698">
    <property type="component" value="Unassembled WGS sequence"/>
</dbReference>
<gene>
    <name evidence="1" type="ORF">ACFOYY_17655</name>
</gene>
<proteinExistence type="predicted"/>
<keyword evidence="2" id="KW-1185">Reference proteome</keyword>
<reference evidence="2" key="1">
    <citation type="journal article" date="2019" name="Int. J. Syst. Evol. Microbiol.">
        <title>The Global Catalogue of Microorganisms (GCM) 10K type strain sequencing project: providing services to taxonomists for standard genome sequencing and annotation.</title>
        <authorList>
            <consortium name="The Broad Institute Genomics Platform"/>
            <consortium name="The Broad Institute Genome Sequencing Center for Infectious Disease"/>
            <person name="Wu L."/>
            <person name="Ma J."/>
        </authorList>
    </citation>
    <scope>NUCLEOTIDE SEQUENCE [LARGE SCALE GENOMIC DNA]</scope>
    <source>
        <strain evidence="2">TBRC 7912</strain>
    </source>
</reference>
<dbReference type="EMBL" id="JBHSBC010000017">
    <property type="protein sequence ID" value="MFC3981972.1"/>
    <property type="molecule type" value="Genomic_DNA"/>
</dbReference>
<name>A0ABV8F017_9ACTN</name>
<protein>
    <submittedName>
        <fullName evidence="1">Uncharacterized protein</fullName>
    </submittedName>
</protein>
<comment type="caution">
    <text evidence="1">The sequence shown here is derived from an EMBL/GenBank/DDBJ whole genome shotgun (WGS) entry which is preliminary data.</text>
</comment>
<organism evidence="1 2">
    <name type="scientific">Streptosporangium jomthongense</name>
    <dbReference type="NCBI Taxonomy" id="1193683"/>
    <lineage>
        <taxon>Bacteria</taxon>
        <taxon>Bacillati</taxon>
        <taxon>Actinomycetota</taxon>
        <taxon>Actinomycetes</taxon>
        <taxon>Streptosporangiales</taxon>
        <taxon>Streptosporangiaceae</taxon>
        <taxon>Streptosporangium</taxon>
    </lineage>
</organism>
<sequence length="93" mass="9920">MEVFFRGVLGVKLKSVYRSLTLAEADRRSADEMLRFAGVSDVWASRVHCLTLGPDGEGGFVVCLGFSVWSHPEGAGHDLSGIPRTGSNLIIGG</sequence>